<comment type="caution">
    <text evidence="8">The sequence shown here is derived from an EMBL/GenBank/DDBJ whole genome shotgun (WGS) entry which is preliminary data.</text>
</comment>
<evidence type="ECO:0000256" key="3">
    <source>
        <dbReference type="ARBA" id="ARBA00022898"/>
    </source>
</evidence>
<dbReference type="EC" id="4.4.1.8" evidence="8"/>
<dbReference type="EMBL" id="JACIDW010000003">
    <property type="protein sequence ID" value="MBB3964227.1"/>
    <property type="molecule type" value="Genomic_DNA"/>
</dbReference>
<dbReference type="InterPro" id="IPR000277">
    <property type="entry name" value="Cys/Met-Metab_PyrdxlP-dep_enz"/>
</dbReference>
<dbReference type="InterPro" id="IPR015424">
    <property type="entry name" value="PyrdxlP-dep_Trfase"/>
</dbReference>
<protein>
    <submittedName>
        <fullName evidence="8">Cystathionine beta-lyase</fullName>
        <ecNumber evidence="8">4.4.1.8</ecNumber>
    </submittedName>
</protein>
<evidence type="ECO:0000256" key="4">
    <source>
        <dbReference type="ARBA" id="ARBA00023239"/>
    </source>
</evidence>
<dbReference type="InterPro" id="IPR006233">
    <property type="entry name" value="Cys_b_lyase_bac"/>
</dbReference>
<gene>
    <name evidence="8" type="ORF">GGQ67_001866</name>
</gene>
<dbReference type="GO" id="GO:0047804">
    <property type="term" value="F:cysteine-S-conjugate beta-lyase activity"/>
    <property type="evidence" value="ECO:0007669"/>
    <property type="project" value="InterPro"/>
</dbReference>
<evidence type="ECO:0000256" key="2">
    <source>
        <dbReference type="ARBA" id="ARBA00009077"/>
    </source>
</evidence>
<proteinExistence type="inferred from homology"/>
<dbReference type="RefSeq" id="WP_183899851.1">
    <property type="nucleotide sequence ID" value="NZ_JACIDW010000003.1"/>
</dbReference>
<comment type="similarity">
    <text evidence="2 7">Belongs to the trans-sulfuration enzymes family.</text>
</comment>
<dbReference type="Gene3D" id="3.40.640.10">
    <property type="entry name" value="Type I PLP-dependent aspartate aminotransferase-like (Major domain)"/>
    <property type="match status" value="1"/>
</dbReference>
<evidence type="ECO:0000313" key="8">
    <source>
        <dbReference type="EMBL" id="MBB3964227.1"/>
    </source>
</evidence>
<dbReference type="InterPro" id="IPR015421">
    <property type="entry name" value="PyrdxlP-dep_Trfase_major"/>
</dbReference>
<keyword evidence="9" id="KW-1185">Reference proteome</keyword>
<keyword evidence="3 6" id="KW-0663">Pyridoxal phosphate</keyword>
<dbReference type="NCBIfam" id="NF004626">
    <property type="entry name" value="PRK05967.1"/>
    <property type="match status" value="1"/>
</dbReference>
<keyword evidence="4 8" id="KW-0456">Lyase</keyword>
<dbReference type="NCBIfam" id="TIGR01324">
    <property type="entry name" value="cysta_beta_ly_B"/>
    <property type="match status" value="1"/>
</dbReference>
<dbReference type="PIRSF" id="PIRSF001434">
    <property type="entry name" value="CGS"/>
    <property type="match status" value="1"/>
</dbReference>
<evidence type="ECO:0000256" key="5">
    <source>
        <dbReference type="ARBA" id="ARBA00047517"/>
    </source>
</evidence>
<organism evidence="8 9">
    <name type="scientific">Rhizobium metallidurans</name>
    <dbReference type="NCBI Taxonomy" id="1265931"/>
    <lineage>
        <taxon>Bacteria</taxon>
        <taxon>Pseudomonadati</taxon>
        <taxon>Pseudomonadota</taxon>
        <taxon>Alphaproteobacteria</taxon>
        <taxon>Hyphomicrobiales</taxon>
        <taxon>Rhizobiaceae</taxon>
        <taxon>Rhizobium/Agrobacterium group</taxon>
        <taxon>Rhizobium</taxon>
    </lineage>
</organism>
<sequence>MTDKDGLLQNAGINTRLSHLGNDPFDYHGFVNPPVVHASTVLFPTARAMEQRAQKYTYGTRGTPTTDALCEAIDALEGAAGTILVPSGLAAVTVPFLAFLSSGDHALVVDSVYGPTRHFCDTMLKRLGVSVEYYDPAIGAGIETLIKPNTRLVHTEAPGSNTFEMQDIPAIAAIAHKHGAIVTMDNTWATPVYFRPLDYGVDISIHAATKYPSGHSDILMGTVSANAKHWEQLHEANITLGICGAPDDAYQILRGLRTMGVRLERHYESALTIAKWLEGHEDVAAVLHPALPSFPGHELWKRDFKGASGIFSFVLKADGPAAFKPKAHAFLDALRIFGLGWSWGGFESLAVHVNLNDRRVTKAPTEGPVIRLQIGLEDVADIKLDIERGFAAARAV</sequence>
<dbReference type="PANTHER" id="PTHR43500:SF1">
    <property type="entry name" value="CYSTATHIONINE BETA-LYASE-RELATED"/>
    <property type="match status" value="1"/>
</dbReference>
<dbReference type="FunFam" id="3.40.640.10:FF:000046">
    <property type="entry name" value="Cystathionine gamma-lyase"/>
    <property type="match status" value="1"/>
</dbReference>
<evidence type="ECO:0000256" key="1">
    <source>
        <dbReference type="ARBA" id="ARBA00001933"/>
    </source>
</evidence>
<dbReference type="Gene3D" id="3.90.1150.10">
    <property type="entry name" value="Aspartate Aminotransferase, domain 1"/>
    <property type="match status" value="1"/>
</dbReference>
<evidence type="ECO:0000313" key="9">
    <source>
        <dbReference type="Proteomes" id="UP000582090"/>
    </source>
</evidence>
<dbReference type="GO" id="GO:0030170">
    <property type="term" value="F:pyridoxal phosphate binding"/>
    <property type="evidence" value="ECO:0007669"/>
    <property type="project" value="InterPro"/>
</dbReference>
<dbReference type="GO" id="GO:0019450">
    <property type="term" value="P:L-cysteine catabolic process to pyruvate"/>
    <property type="evidence" value="ECO:0007669"/>
    <property type="project" value="TreeGrafter"/>
</dbReference>
<dbReference type="Pfam" id="PF01053">
    <property type="entry name" value="Cys_Met_Meta_PP"/>
    <property type="match status" value="1"/>
</dbReference>
<feature type="modified residue" description="N6-(pyridoxal phosphate)lysine" evidence="6">
    <location>
        <position position="210"/>
    </location>
</feature>
<dbReference type="Proteomes" id="UP000582090">
    <property type="component" value="Unassembled WGS sequence"/>
</dbReference>
<comment type="catalytic activity">
    <reaction evidence="5">
        <text>L,L-cystathionine + H2O = L-homocysteine + pyruvate + NH4(+)</text>
        <dbReference type="Rhea" id="RHEA:13965"/>
        <dbReference type="ChEBI" id="CHEBI:15361"/>
        <dbReference type="ChEBI" id="CHEBI:15377"/>
        <dbReference type="ChEBI" id="CHEBI:28938"/>
        <dbReference type="ChEBI" id="CHEBI:58161"/>
        <dbReference type="ChEBI" id="CHEBI:58199"/>
    </reaction>
</comment>
<evidence type="ECO:0000256" key="6">
    <source>
        <dbReference type="PIRSR" id="PIRSR001434-2"/>
    </source>
</evidence>
<dbReference type="AlphaFoldDB" id="A0A7W6GAQ6"/>
<dbReference type="CDD" id="cd00614">
    <property type="entry name" value="CGS_like"/>
    <property type="match status" value="1"/>
</dbReference>
<dbReference type="InterPro" id="IPR015422">
    <property type="entry name" value="PyrdxlP-dep_Trfase_small"/>
</dbReference>
<comment type="cofactor">
    <cofactor evidence="1 7">
        <name>pyridoxal 5'-phosphate</name>
        <dbReference type="ChEBI" id="CHEBI:597326"/>
    </cofactor>
</comment>
<dbReference type="GO" id="GO:0019346">
    <property type="term" value="P:transsulfuration"/>
    <property type="evidence" value="ECO:0007669"/>
    <property type="project" value="InterPro"/>
</dbReference>
<reference evidence="8 9" key="1">
    <citation type="submission" date="2020-08" db="EMBL/GenBank/DDBJ databases">
        <title>Genomic Encyclopedia of Type Strains, Phase IV (KMG-IV): sequencing the most valuable type-strain genomes for metagenomic binning, comparative biology and taxonomic classification.</title>
        <authorList>
            <person name="Goeker M."/>
        </authorList>
    </citation>
    <scope>NUCLEOTIDE SEQUENCE [LARGE SCALE GENOMIC DNA]</scope>
    <source>
        <strain evidence="8 9">DSM 26575</strain>
    </source>
</reference>
<dbReference type="SUPFAM" id="SSF53383">
    <property type="entry name" value="PLP-dependent transferases"/>
    <property type="match status" value="1"/>
</dbReference>
<name>A0A7W6GAQ6_9HYPH</name>
<evidence type="ECO:0000256" key="7">
    <source>
        <dbReference type="RuleBase" id="RU362118"/>
    </source>
</evidence>
<dbReference type="PANTHER" id="PTHR43500">
    <property type="entry name" value="CYSTATHIONINE BETA-LYASE-RELATED"/>
    <property type="match status" value="1"/>
</dbReference>
<accession>A0A7W6GAQ6</accession>